<dbReference type="EMBL" id="JARQWQ010000028">
    <property type="protein sequence ID" value="KAK2562457.1"/>
    <property type="molecule type" value="Genomic_DNA"/>
</dbReference>
<evidence type="ECO:0000313" key="8">
    <source>
        <dbReference type="Proteomes" id="UP001249851"/>
    </source>
</evidence>
<keyword evidence="2 3" id="KW-0802">TPR repeat</keyword>
<dbReference type="InterPro" id="IPR003593">
    <property type="entry name" value="AAA+_ATPase"/>
</dbReference>
<feature type="transmembrane region" description="Helical" evidence="5">
    <location>
        <begin position="997"/>
        <end position="1017"/>
    </location>
</feature>
<feature type="repeat" description="TPR" evidence="3">
    <location>
        <begin position="849"/>
        <end position="882"/>
    </location>
</feature>
<comment type="caution">
    <text evidence="7">The sequence shown here is derived from an EMBL/GenBank/DDBJ whole genome shotgun (WGS) entry which is preliminary data.</text>
</comment>
<sequence>MIFTRSQSRRNTRSTGKGPTQSAVTVGRKAGSKLKVKSKSKKASKPRWTYELKDQKIYSIFWNLFVRFFPNGKIVLEPYKSSNPVLVFVVIVVCLVGLAIYPFWSRTSNMFWWYGRNTRDTAGVYFNEVLWPPRHRWIWREEEVLNVTAQIKRLCKDHSGRQVHMYLIGGPGSGKSELARQVGLNLNKTMKEITTRPVDVLTIRADSGTSLMSGLVDAVFALCNSSGQKVDGIKQMKEELNFRFNDLFSNEGNNVKMDIRVKVLFTKLKELFRDRNSQPVIIFDNVQDLKLLFKYLNLEPGSEHYSTFVIIITHQKRVSLERLKIEWLESDASKYPAPMYKAVLKAVNHSAQTDPVFREIVCIGYTDSSPLSLAFVMNFLNTGLHNKFSKAQIRNSLKNVLFKVTGKEGHQSLSSHQVIREAFRQVCKASSLNSNCSNSTYCHLPSASIKSNVKTSLNGVFSRLTLSIEKKLNASLLNLHSIKINGTVSAEPQHSFDSVDLDILTSLCFFSSREHLKVKELLSTHLTGTFLRLVSYNSGFWPSLLRPTSNEFRLTKIVNLTNMLAVRGKQHDLQTLLLVVCLYSGAAKLQNQQLLSALNRTSRGILQILPYTIWNNDRAFVLNTLGAIYNALGFPYNSRKLHELALELHYKSRNVTIDLSNINKKNHQAEDEDPENILLEASTLHKLGVINRYLSNLSAAQANHETSLELLQNLLGLQHPFVAGSLLNLAVVYSRQGNYSNALKLYYQSLAILLEKFGPRHANVGRVFVTIATVNYKMGEFKNAIDNCEHGMEILQDFHGTNHPHVAEALNFLGFVYRDNGNLEKAQEVLEHSVMIKEKVFDKDHFILGEALNDLGNVYTCLGKAEKATKILERALTIFKQTWGQNHSSLTVVLNSLGAAYCASNQPQKALNLHQTALKILLSKRNEEIKNHFVAETRHLLGKTYLAIGNLKDGKDMFHLSFMGFSQIYGMNHWRVQSVLQDLNSVVSISNKSPLEGVLFTHVTFTFFLAAFAIFCVNV</sequence>
<dbReference type="AlphaFoldDB" id="A0AAD9V639"/>
<keyword evidence="5" id="KW-0472">Membrane</keyword>
<keyword evidence="5" id="KW-0812">Transmembrane</keyword>
<protein>
    <submittedName>
        <fullName evidence="7">Nephrocystin-3</fullName>
    </submittedName>
</protein>
<dbReference type="SUPFAM" id="SSF52540">
    <property type="entry name" value="P-loop containing nucleoside triphosphate hydrolases"/>
    <property type="match status" value="1"/>
</dbReference>
<dbReference type="PANTHER" id="PTHR45641">
    <property type="entry name" value="TETRATRICOPEPTIDE REPEAT PROTEIN (AFU_ORTHOLOGUE AFUA_6G03870)"/>
    <property type="match status" value="1"/>
</dbReference>
<keyword evidence="8" id="KW-1185">Reference proteome</keyword>
<evidence type="ECO:0000256" key="1">
    <source>
        <dbReference type="ARBA" id="ARBA00022737"/>
    </source>
</evidence>
<organism evidence="7 8">
    <name type="scientific">Acropora cervicornis</name>
    <name type="common">Staghorn coral</name>
    <dbReference type="NCBI Taxonomy" id="6130"/>
    <lineage>
        <taxon>Eukaryota</taxon>
        <taxon>Metazoa</taxon>
        <taxon>Cnidaria</taxon>
        <taxon>Anthozoa</taxon>
        <taxon>Hexacorallia</taxon>
        <taxon>Scleractinia</taxon>
        <taxon>Astrocoeniina</taxon>
        <taxon>Acroporidae</taxon>
        <taxon>Acropora</taxon>
    </lineage>
</organism>
<feature type="domain" description="AAA+ ATPase" evidence="6">
    <location>
        <begin position="161"/>
        <end position="333"/>
    </location>
</feature>
<dbReference type="SMART" id="SM00028">
    <property type="entry name" value="TPR"/>
    <property type="match status" value="7"/>
</dbReference>
<evidence type="ECO:0000256" key="5">
    <source>
        <dbReference type="SAM" id="Phobius"/>
    </source>
</evidence>
<dbReference type="InterPro" id="IPR019734">
    <property type="entry name" value="TPR_rpt"/>
</dbReference>
<keyword evidence="1" id="KW-0677">Repeat</keyword>
<dbReference type="PROSITE" id="PS50005">
    <property type="entry name" value="TPR"/>
    <property type="match status" value="3"/>
</dbReference>
<dbReference type="Proteomes" id="UP001249851">
    <property type="component" value="Unassembled WGS sequence"/>
</dbReference>
<keyword evidence="5" id="KW-1133">Transmembrane helix</keyword>
<dbReference type="Gene3D" id="3.40.50.300">
    <property type="entry name" value="P-loop containing nucleotide triphosphate hydrolases"/>
    <property type="match status" value="1"/>
</dbReference>
<evidence type="ECO:0000313" key="7">
    <source>
        <dbReference type="EMBL" id="KAK2562457.1"/>
    </source>
</evidence>
<accession>A0AAD9V639</accession>
<reference evidence="7" key="2">
    <citation type="journal article" date="2023" name="Science">
        <title>Genomic signatures of disease resistance in endangered staghorn corals.</title>
        <authorList>
            <person name="Vollmer S.V."/>
            <person name="Selwyn J.D."/>
            <person name="Despard B.A."/>
            <person name="Roesel C.L."/>
        </authorList>
    </citation>
    <scope>NUCLEOTIDE SEQUENCE</scope>
    <source>
        <strain evidence="7">K2</strain>
    </source>
</reference>
<dbReference type="PANTHER" id="PTHR45641:SF19">
    <property type="entry name" value="NEPHROCYSTIN-3"/>
    <property type="match status" value="1"/>
</dbReference>
<reference evidence="7" key="1">
    <citation type="journal article" date="2023" name="G3 (Bethesda)">
        <title>Whole genome assembly and annotation of the endangered Caribbean coral Acropora cervicornis.</title>
        <authorList>
            <person name="Selwyn J.D."/>
            <person name="Vollmer S.V."/>
        </authorList>
    </citation>
    <scope>NUCLEOTIDE SEQUENCE</scope>
    <source>
        <strain evidence="7">K2</strain>
    </source>
</reference>
<feature type="repeat" description="TPR" evidence="3">
    <location>
        <begin position="723"/>
        <end position="756"/>
    </location>
</feature>
<dbReference type="SUPFAM" id="SSF48452">
    <property type="entry name" value="TPR-like"/>
    <property type="match status" value="2"/>
</dbReference>
<dbReference type="Pfam" id="PF13424">
    <property type="entry name" value="TPR_12"/>
    <property type="match status" value="3"/>
</dbReference>
<dbReference type="SMART" id="SM00382">
    <property type="entry name" value="AAA"/>
    <property type="match status" value="1"/>
</dbReference>
<dbReference type="Gene3D" id="1.25.40.10">
    <property type="entry name" value="Tetratricopeptide repeat domain"/>
    <property type="match status" value="2"/>
</dbReference>
<gene>
    <name evidence="7" type="ORF">P5673_014114</name>
</gene>
<dbReference type="InterPro" id="IPR011990">
    <property type="entry name" value="TPR-like_helical_dom_sf"/>
</dbReference>
<proteinExistence type="predicted"/>
<name>A0AAD9V639_ACRCE</name>
<evidence type="ECO:0000259" key="6">
    <source>
        <dbReference type="SMART" id="SM00382"/>
    </source>
</evidence>
<feature type="repeat" description="TPR" evidence="3">
    <location>
        <begin position="807"/>
        <end position="840"/>
    </location>
</feature>
<evidence type="ECO:0000256" key="4">
    <source>
        <dbReference type="SAM" id="MobiDB-lite"/>
    </source>
</evidence>
<dbReference type="InterPro" id="IPR027417">
    <property type="entry name" value="P-loop_NTPase"/>
</dbReference>
<evidence type="ECO:0000256" key="2">
    <source>
        <dbReference type="ARBA" id="ARBA00022803"/>
    </source>
</evidence>
<evidence type="ECO:0000256" key="3">
    <source>
        <dbReference type="PROSITE-ProRule" id="PRU00339"/>
    </source>
</evidence>
<feature type="transmembrane region" description="Helical" evidence="5">
    <location>
        <begin position="85"/>
        <end position="104"/>
    </location>
</feature>
<feature type="region of interest" description="Disordered" evidence="4">
    <location>
        <begin position="1"/>
        <end position="30"/>
    </location>
</feature>